<keyword evidence="4 6" id="KW-0274">FAD</keyword>
<dbReference type="PANTHER" id="PTHR48083:SF28">
    <property type="entry name" value="ACYL-COA DEHYDROGENASE FAMILY PROTEIN (AFU_ORTHOLOGUE AFUA_6G10880)-RELATED"/>
    <property type="match status" value="1"/>
</dbReference>
<feature type="domain" description="Acyl-CoA dehydrogenase/oxidase C-terminal" evidence="7">
    <location>
        <begin position="227"/>
        <end position="374"/>
    </location>
</feature>
<evidence type="ECO:0000259" key="7">
    <source>
        <dbReference type="Pfam" id="PF00441"/>
    </source>
</evidence>
<dbReference type="Pfam" id="PF00441">
    <property type="entry name" value="Acyl-CoA_dh_1"/>
    <property type="match status" value="1"/>
</dbReference>
<protein>
    <submittedName>
        <fullName evidence="10">Acyl-CoA dehydrogenase family protein</fullName>
    </submittedName>
</protein>
<dbReference type="InterPro" id="IPR006091">
    <property type="entry name" value="Acyl-CoA_Oxase/DH_mid-dom"/>
</dbReference>
<name>A0A8J7QGX8_9BACT</name>
<dbReference type="GO" id="GO:0050660">
    <property type="term" value="F:flavin adenine dinucleotide binding"/>
    <property type="evidence" value="ECO:0007669"/>
    <property type="project" value="InterPro"/>
</dbReference>
<dbReference type="InterPro" id="IPR037069">
    <property type="entry name" value="AcylCoA_DH/ox_N_sf"/>
</dbReference>
<dbReference type="AlphaFoldDB" id="A0A8J7QGX8"/>
<evidence type="ECO:0000256" key="5">
    <source>
        <dbReference type="ARBA" id="ARBA00023002"/>
    </source>
</evidence>
<dbReference type="PANTHER" id="PTHR48083">
    <property type="entry name" value="MEDIUM-CHAIN SPECIFIC ACYL-COA DEHYDROGENASE, MITOCHONDRIAL-RELATED"/>
    <property type="match status" value="1"/>
</dbReference>
<gene>
    <name evidence="10" type="ORF">J3U88_16820</name>
</gene>
<evidence type="ECO:0000259" key="9">
    <source>
        <dbReference type="Pfam" id="PF02771"/>
    </source>
</evidence>
<dbReference type="InterPro" id="IPR009075">
    <property type="entry name" value="AcylCo_DH/oxidase_C"/>
</dbReference>
<proteinExistence type="inferred from homology"/>
<dbReference type="InterPro" id="IPR036250">
    <property type="entry name" value="AcylCo_DH-like_C"/>
</dbReference>
<accession>A0A8J7QGX8</accession>
<evidence type="ECO:0000256" key="3">
    <source>
        <dbReference type="ARBA" id="ARBA00022630"/>
    </source>
</evidence>
<evidence type="ECO:0000256" key="2">
    <source>
        <dbReference type="ARBA" id="ARBA00009347"/>
    </source>
</evidence>
<dbReference type="FunFam" id="1.20.140.10:FF:000001">
    <property type="entry name" value="Acyl-CoA dehydrogenase"/>
    <property type="match status" value="1"/>
</dbReference>
<dbReference type="Gene3D" id="1.10.540.10">
    <property type="entry name" value="Acyl-CoA dehydrogenase/oxidase, N-terminal domain"/>
    <property type="match status" value="1"/>
</dbReference>
<comment type="similarity">
    <text evidence="2 6">Belongs to the acyl-CoA dehydrogenase family.</text>
</comment>
<evidence type="ECO:0000259" key="8">
    <source>
        <dbReference type="Pfam" id="PF02770"/>
    </source>
</evidence>
<evidence type="ECO:0000313" key="11">
    <source>
        <dbReference type="Proteomes" id="UP000664417"/>
    </source>
</evidence>
<dbReference type="GO" id="GO:0003995">
    <property type="term" value="F:acyl-CoA dehydrogenase activity"/>
    <property type="evidence" value="ECO:0007669"/>
    <property type="project" value="InterPro"/>
</dbReference>
<keyword evidence="5 6" id="KW-0560">Oxidoreductase</keyword>
<dbReference type="Pfam" id="PF02770">
    <property type="entry name" value="Acyl-CoA_dh_M"/>
    <property type="match status" value="1"/>
</dbReference>
<dbReference type="SUPFAM" id="SSF56645">
    <property type="entry name" value="Acyl-CoA dehydrogenase NM domain-like"/>
    <property type="match status" value="1"/>
</dbReference>
<evidence type="ECO:0000256" key="1">
    <source>
        <dbReference type="ARBA" id="ARBA00001974"/>
    </source>
</evidence>
<sequence>MVYFSSSHDLLRDLVRRFVHEDILPYVDTWEQEGLFPRDLYRKAGSLGILGVGFGERYGGSDTDLFHTIVVSEELTACGAQGIPAGLGSHMIACPPLLMGASEELKQKVLPPVLTGEAVAALAITEPNAGSDVAGIQTRAISDGDHYRVNGAKTFITSGTRADFYTTAVRTGGEGRKGVSLLLIERDTPGFKVAAPLKKMGWRCSDTAELSFEDCRVPKSNLIGAENEGFQLIMQNFLAERLQLAVMAYATADLALKDALAYARTRQAFGAPLTANQVIRHKLVDMQSKIDVARAYVYHTAALIEAGQIALQQAAIAKNQAVEICSFVVDQAVQIFGGLGYMEGVRVERLYRDARLLPIGGGTQEIMKEIIWKTMDRG</sequence>
<evidence type="ECO:0000256" key="6">
    <source>
        <dbReference type="RuleBase" id="RU362125"/>
    </source>
</evidence>
<comment type="cofactor">
    <cofactor evidence="1 6">
        <name>FAD</name>
        <dbReference type="ChEBI" id="CHEBI:57692"/>
    </cofactor>
</comment>
<dbReference type="GO" id="GO:0005737">
    <property type="term" value="C:cytoplasm"/>
    <property type="evidence" value="ECO:0007669"/>
    <property type="project" value="TreeGrafter"/>
</dbReference>
<dbReference type="InterPro" id="IPR050741">
    <property type="entry name" value="Acyl-CoA_dehydrogenase"/>
</dbReference>
<organism evidence="10 11">
    <name type="scientific">Acanthopleuribacter pedis</name>
    <dbReference type="NCBI Taxonomy" id="442870"/>
    <lineage>
        <taxon>Bacteria</taxon>
        <taxon>Pseudomonadati</taxon>
        <taxon>Acidobacteriota</taxon>
        <taxon>Holophagae</taxon>
        <taxon>Acanthopleuribacterales</taxon>
        <taxon>Acanthopleuribacteraceae</taxon>
        <taxon>Acanthopleuribacter</taxon>
    </lineage>
</organism>
<dbReference type="RefSeq" id="WP_207860092.1">
    <property type="nucleotide sequence ID" value="NZ_JAFREP010000015.1"/>
</dbReference>
<feature type="domain" description="Acyl-CoA oxidase/dehydrogenase middle" evidence="8">
    <location>
        <begin position="121"/>
        <end position="215"/>
    </location>
</feature>
<reference evidence="10" key="1">
    <citation type="submission" date="2021-03" db="EMBL/GenBank/DDBJ databases">
        <authorList>
            <person name="Wang G."/>
        </authorList>
    </citation>
    <scope>NUCLEOTIDE SEQUENCE</scope>
    <source>
        <strain evidence="10">KCTC 12899</strain>
    </source>
</reference>
<comment type="caution">
    <text evidence="10">The sequence shown here is derived from an EMBL/GenBank/DDBJ whole genome shotgun (WGS) entry which is preliminary data.</text>
</comment>
<dbReference type="Gene3D" id="1.20.140.10">
    <property type="entry name" value="Butyryl-CoA Dehydrogenase, subunit A, domain 3"/>
    <property type="match status" value="1"/>
</dbReference>
<dbReference type="InterPro" id="IPR009100">
    <property type="entry name" value="AcylCoA_DH/oxidase_NM_dom_sf"/>
</dbReference>
<dbReference type="SUPFAM" id="SSF47203">
    <property type="entry name" value="Acyl-CoA dehydrogenase C-terminal domain-like"/>
    <property type="match status" value="1"/>
</dbReference>
<dbReference type="EMBL" id="JAFREP010000015">
    <property type="protein sequence ID" value="MBO1320141.1"/>
    <property type="molecule type" value="Genomic_DNA"/>
</dbReference>
<evidence type="ECO:0000313" key="10">
    <source>
        <dbReference type="EMBL" id="MBO1320141.1"/>
    </source>
</evidence>
<keyword evidence="11" id="KW-1185">Reference proteome</keyword>
<dbReference type="InterPro" id="IPR006089">
    <property type="entry name" value="Acyl-CoA_DH_CS"/>
</dbReference>
<dbReference type="InterPro" id="IPR013786">
    <property type="entry name" value="AcylCoA_DH/ox_N"/>
</dbReference>
<dbReference type="Gene3D" id="2.40.110.10">
    <property type="entry name" value="Butyryl-CoA Dehydrogenase, subunit A, domain 2"/>
    <property type="match status" value="1"/>
</dbReference>
<dbReference type="Pfam" id="PF02771">
    <property type="entry name" value="Acyl-CoA_dh_N"/>
    <property type="match status" value="1"/>
</dbReference>
<feature type="domain" description="Acyl-CoA dehydrogenase/oxidase N-terminal" evidence="9">
    <location>
        <begin position="7"/>
        <end position="117"/>
    </location>
</feature>
<evidence type="ECO:0000256" key="4">
    <source>
        <dbReference type="ARBA" id="ARBA00022827"/>
    </source>
</evidence>
<dbReference type="Proteomes" id="UP000664417">
    <property type="component" value="Unassembled WGS sequence"/>
</dbReference>
<dbReference type="InterPro" id="IPR046373">
    <property type="entry name" value="Acyl-CoA_Oxase/DH_mid-dom_sf"/>
</dbReference>
<dbReference type="PROSITE" id="PS00072">
    <property type="entry name" value="ACYL_COA_DH_1"/>
    <property type="match status" value="1"/>
</dbReference>
<dbReference type="GO" id="GO:0033539">
    <property type="term" value="P:fatty acid beta-oxidation using acyl-CoA dehydrogenase"/>
    <property type="evidence" value="ECO:0007669"/>
    <property type="project" value="TreeGrafter"/>
</dbReference>
<dbReference type="FunFam" id="2.40.110.10:FF:000002">
    <property type="entry name" value="Acyl-CoA dehydrogenase fadE12"/>
    <property type="match status" value="1"/>
</dbReference>
<keyword evidence="3 6" id="KW-0285">Flavoprotein</keyword>